<reference evidence="1" key="2">
    <citation type="submission" date="2021-04" db="EMBL/GenBank/DDBJ databases">
        <authorList>
            <person name="Gilroy R."/>
        </authorList>
    </citation>
    <scope>NUCLEOTIDE SEQUENCE</scope>
    <source>
        <strain evidence="1">ChiHjej10B9-743</strain>
    </source>
</reference>
<evidence type="ECO:0000313" key="1">
    <source>
        <dbReference type="EMBL" id="HIY79729.1"/>
    </source>
</evidence>
<dbReference type="Pfam" id="PF08282">
    <property type="entry name" value="Hydrolase_3"/>
    <property type="match status" value="1"/>
</dbReference>
<dbReference type="Gene3D" id="3.30.1240.10">
    <property type="match status" value="1"/>
</dbReference>
<organism evidence="1 2">
    <name type="scientific">Candidatus Olsenella excrementavium</name>
    <dbReference type="NCBI Taxonomy" id="2838709"/>
    <lineage>
        <taxon>Bacteria</taxon>
        <taxon>Bacillati</taxon>
        <taxon>Actinomycetota</taxon>
        <taxon>Coriobacteriia</taxon>
        <taxon>Coriobacteriales</taxon>
        <taxon>Atopobiaceae</taxon>
        <taxon>Olsenella</taxon>
    </lineage>
</organism>
<dbReference type="InterPro" id="IPR036412">
    <property type="entry name" value="HAD-like_sf"/>
</dbReference>
<comment type="caution">
    <text evidence="1">The sequence shown here is derived from an EMBL/GenBank/DDBJ whole genome shotgun (WGS) entry which is preliminary data.</text>
</comment>
<gene>
    <name evidence="1" type="ORF">IAA42_04750</name>
</gene>
<dbReference type="Gene3D" id="3.40.50.1000">
    <property type="entry name" value="HAD superfamily/HAD-like"/>
    <property type="match status" value="1"/>
</dbReference>
<proteinExistence type="predicted"/>
<dbReference type="InterPro" id="IPR023214">
    <property type="entry name" value="HAD_sf"/>
</dbReference>
<dbReference type="AlphaFoldDB" id="A0A9D1ZAR9"/>
<dbReference type="PANTHER" id="PTHR10000">
    <property type="entry name" value="PHOSPHOSERINE PHOSPHATASE"/>
    <property type="match status" value="1"/>
</dbReference>
<dbReference type="SUPFAM" id="SSF56784">
    <property type="entry name" value="HAD-like"/>
    <property type="match status" value="1"/>
</dbReference>
<sequence>MIKLVLSDMDNTLVPFGQPSVSPRTIEAIHAVLDAGVLFGPDTGRDYVELMRFFQGDERGFMTGIFSNGKRVRADGRYVRTVLLDHDVLVRLDRLLRPEHGMFLVCYPEQTDLSNPAYGVGATREELAVFERRTKFTGTPVAEVPEEDFIAATIACPGGPDRMERCRAIVAEGVPEVRIVSPIPEWFDVLPQGVSKADGLEVLLETLGVGIDEVAVFGDAENDLEIMRKVPHSVAVANATDEVLSAARHHVGASADEGVADALLEIARATQAGELPAFLREEAS</sequence>
<dbReference type="SFLD" id="SFLDS00003">
    <property type="entry name" value="Haloacid_Dehalogenase"/>
    <property type="match status" value="1"/>
</dbReference>
<dbReference type="SFLD" id="SFLDG01140">
    <property type="entry name" value="C2.B:_Phosphomannomutase_and_P"/>
    <property type="match status" value="1"/>
</dbReference>
<dbReference type="GO" id="GO:0005829">
    <property type="term" value="C:cytosol"/>
    <property type="evidence" value="ECO:0007669"/>
    <property type="project" value="TreeGrafter"/>
</dbReference>
<dbReference type="EMBL" id="DXCP01000034">
    <property type="protein sequence ID" value="HIY79729.1"/>
    <property type="molecule type" value="Genomic_DNA"/>
</dbReference>
<evidence type="ECO:0000313" key="2">
    <source>
        <dbReference type="Proteomes" id="UP000824133"/>
    </source>
</evidence>
<protein>
    <submittedName>
        <fullName evidence="1">Cof-type HAD-IIB family hydrolase</fullName>
    </submittedName>
</protein>
<accession>A0A9D1ZAR9</accession>
<dbReference type="GO" id="GO:0000287">
    <property type="term" value="F:magnesium ion binding"/>
    <property type="evidence" value="ECO:0007669"/>
    <property type="project" value="TreeGrafter"/>
</dbReference>
<dbReference type="GO" id="GO:0016791">
    <property type="term" value="F:phosphatase activity"/>
    <property type="evidence" value="ECO:0007669"/>
    <property type="project" value="TreeGrafter"/>
</dbReference>
<dbReference type="Proteomes" id="UP000824133">
    <property type="component" value="Unassembled WGS sequence"/>
</dbReference>
<keyword evidence="1" id="KW-0378">Hydrolase</keyword>
<reference evidence="1" key="1">
    <citation type="journal article" date="2021" name="PeerJ">
        <title>Extensive microbial diversity within the chicken gut microbiome revealed by metagenomics and culture.</title>
        <authorList>
            <person name="Gilroy R."/>
            <person name="Ravi A."/>
            <person name="Getino M."/>
            <person name="Pursley I."/>
            <person name="Horton D.L."/>
            <person name="Alikhan N.F."/>
            <person name="Baker D."/>
            <person name="Gharbi K."/>
            <person name="Hall N."/>
            <person name="Watson M."/>
            <person name="Adriaenssens E.M."/>
            <person name="Foster-Nyarko E."/>
            <person name="Jarju S."/>
            <person name="Secka A."/>
            <person name="Antonio M."/>
            <person name="Oren A."/>
            <person name="Chaudhuri R.R."/>
            <person name="La Ragione R."/>
            <person name="Hildebrand F."/>
            <person name="Pallen M.J."/>
        </authorList>
    </citation>
    <scope>NUCLEOTIDE SEQUENCE</scope>
    <source>
        <strain evidence="1">ChiHjej10B9-743</strain>
    </source>
</reference>
<dbReference type="PANTHER" id="PTHR10000:SF8">
    <property type="entry name" value="HAD SUPERFAMILY HYDROLASE-LIKE, TYPE 3"/>
    <property type="match status" value="1"/>
</dbReference>
<name>A0A9D1ZAR9_9ACTN</name>